<organism evidence="1 2">
    <name type="scientific">Plakobranchus ocellatus</name>
    <dbReference type="NCBI Taxonomy" id="259542"/>
    <lineage>
        <taxon>Eukaryota</taxon>
        <taxon>Metazoa</taxon>
        <taxon>Spiralia</taxon>
        <taxon>Lophotrochozoa</taxon>
        <taxon>Mollusca</taxon>
        <taxon>Gastropoda</taxon>
        <taxon>Heterobranchia</taxon>
        <taxon>Euthyneura</taxon>
        <taxon>Panpulmonata</taxon>
        <taxon>Sacoglossa</taxon>
        <taxon>Placobranchoidea</taxon>
        <taxon>Plakobranchidae</taxon>
        <taxon>Plakobranchus</taxon>
    </lineage>
</organism>
<keyword evidence="2" id="KW-1185">Reference proteome</keyword>
<comment type="caution">
    <text evidence="1">The sequence shown here is derived from an EMBL/GenBank/DDBJ whole genome shotgun (WGS) entry which is preliminary data.</text>
</comment>
<name>A0AAV4BA22_9GAST</name>
<proteinExistence type="predicted"/>
<protein>
    <submittedName>
        <fullName evidence="1">Uncharacterized protein</fullName>
    </submittedName>
</protein>
<evidence type="ECO:0000313" key="1">
    <source>
        <dbReference type="EMBL" id="GFO16448.1"/>
    </source>
</evidence>
<gene>
    <name evidence="1" type="ORF">PoB_004295300</name>
</gene>
<dbReference type="Proteomes" id="UP000735302">
    <property type="component" value="Unassembled WGS sequence"/>
</dbReference>
<reference evidence="1 2" key="1">
    <citation type="journal article" date="2021" name="Elife">
        <title>Chloroplast acquisition without the gene transfer in kleptoplastic sea slugs, Plakobranchus ocellatus.</title>
        <authorList>
            <person name="Maeda T."/>
            <person name="Takahashi S."/>
            <person name="Yoshida T."/>
            <person name="Shimamura S."/>
            <person name="Takaki Y."/>
            <person name="Nagai Y."/>
            <person name="Toyoda A."/>
            <person name="Suzuki Y."/>
            <person name="Arimoto A."/>
            <person name="Ishii H."/>
            <person name="Satoh N."/>
            <person name="Nishiyama T."/>
            <person name="Hasebe M."/>
            <person name="Maruyama T."/>
            <person name="Minagawa J."/>
            <person name="Obokata J."/>
            <person name="Shigenobu S."/>
        </authorList>
    </citation>
    <scope>NUCLEOTIDE SEQUENCE [LARGE SCALE GENOMIC DNA]</scope>
</reference>
<dbReference type="EMBL" id="BLXT01004662">
    <property type="protein sequence ID" value="GFO16448.1"/>
    <property type="molecule type" value="Genomic_DNA"/>
</dbReference>
<dbReference type="AlphaFoldDB" id="A0AAV4BA22"/>
<sequence>MWSVIPKKFLWRILKQRARCCLGPRSLQHFAQSSGISTSIFWFTRALHRSHSRWECFQIGKDSFTLWNLRDGIESVGFSLTQLVLMAEIKLFSQKSLPSSSISSSLNILGRTFNFSDSSSPVRQVSFVGNPKPMLKLDSKSWLSLTYETSRSASSMRQYILFTFKSAGR</sequence>
<accession>A0AAV4BA22</accession>
<evidence type="ECO:0000313" key="2">
    <source>
        <dbReference type="Proteomes" id="UP000735302"/>
    </source>
</evidence>